<accession>A0A8S5QX05</accession>
<reference evidence="1" key="1">
    <citation type="journal article" date="2021" name="Proc. Natl. Acad. Sci. U.S.A.">
        <title>A Catalog of Tens of Thousands of Viruses from Human Metagenomes Reveals Hidden Associations with Chronic Diseases.</title>
        <authorList>
            <person name="Tisza M.J."/>
            <person name="Buck C.B."/>
        </authorList>
    </citation>
    <scope>NUCLEOTIDE SEQUENCE</scope>
    <source>
        <strain evidence="1">Ct2wG4</strain>
    </source>
</reference>
<dbReference type="EMBL" id="BK015754">
    <property type="protein sequence ID" value="DAE23498.1"/>
    <property type="molecule type" value="Genomic_DNA"/>
</dbReference>
<proteinExistence type="predicted"/>
<organism evidence="1">
    <name type="scientific">Siphoviridae sp. ct2wG4</name>
    <dbReference type="NCBI Taxonomy" id="2826278"/>
    <lineage>
        <taxon>Viruses</taxon>
        <taxon>Duplodnaviria</taxon>
        <taxon>Heunggongvirae</taxon>
        <taxon>Uroviricota</taxon>
        <taxon>Caudoviricetes</taxon>
    </lineage>
</organism>
<protein>
    <submittedName>
        <fullName evidence="1">Uncharacterized protein</fullName>
    </submittedName>
</protein>
<name>A0A8S5QX05_9CAUD</name>
<sequence length="52" mass="5900">MAGFILFSREDSCVISVCEFTTNRLRDLKSVVHSHDNQSIVVNSLQTYLIIV</sequence>
<evidence type="ECO:0000313" key="1">
    <source>
        <dbReference type="EMBL" id="DAE23498.1"/>
    </source>
</evidence>